<organism evidence="3 4">
    <name type="scientific">Pseudoglutamicibacter cumminsii</name>
    <dbReference type="NCBI Taxonomy" id="156979"/>
    <lineage>
        <taxon>Bacteria</taxon>
        <taxon>Bacillati</taxon>
        <taxon>Actinomycetota</taxon>
        <taxon>Actinomycetes</taxon>
        <taxon>Micrococcales</taxon>
        <taxon>Micrococcaceae</taxon>
        <taxon>Pseudoglutamicibacter</taxon>
    </lineage>
</organism>
<feature type="compositionally biased region" description="Low complexity" evidence="1">
    <location>
        <begin position="266"/>
        <end position="299"/>
    </location>
</feature>
<keyword evidence="2" id="KW-0472">Membrane</keyword>
<name>A0AAP4FGL7_9MICC</name>
<dbReference type="NCBIfam" id="TIGR03769">
    <property type="entry name" value="P_ac_wall_RPT"/>
    <property type="match status" value="1"/>
</dbReference>
<reference evidence="3" key="1">
    <citation type="submission" date="2023-05" db="EMBL/GenBank/DDBJ databases">
        <title>Cataloging the Phylogenetic Diversity of Human Bladder Bacteria.</title>
        <authorList>
            <person name="Du J."/>
        </authorList>
    </citation>
    <scope>NUCLEOTIDE SEQUENCE</scope>
    <source>
        <strain evidence="3">UMB9978</strain>
    </source>
</reference>
<evidence type="ECO:0000256" key="2">
    <source>
        <dbReference type="SAM" id="Phobius"/>
    </source>
</evidence>
<comment type="caution">
    <text evidence="3">The sequence shown here is derived from an EMBL/GenBank/DDBJ whole genome shotgun (WGS) entry which is preliminary data.</text>
</comment>
<feature type="transmembrane region" description="Helical" evidence="2">
    <location>
        <begin position="322"/>
        <end position="344"/>
    </location>
</feature>
<dbReference type="RefSeq" id="WP_285332973.1">
    <property type="nucleotide sequence ID" value="NZ_JASODW010000004.1"/>
</dbReference>
<dbReference type="NCBIfam" id="NF038134">
    <property type="entry name" value="choice_anch_M"/>
    <property type="match status" value="1"/>
</dbReference>
<accession>A0AAP4FGL7</accession>
<evidence type="ECO:0000256" key="1">
    <source>
        <dbReference type="SAM" id="MobiDB-lite"/>
    </source>
</evidence>
<dbReference type="InterPro" id="IPR022435">
    <property type="entry name" value="Surface-anchored_actinobac"/>
</dbReference>
<keyword evidence="2" id="KW-1133">Transmembrane helix</keyword>
<proteinExistence type="predicted"/>
<protein>
    <submittedName>
        <fullName evidence="3">Choice-of-anchor M domain-containing protein</fullName>
    </submittedName>
</protein>
<keyword evidence="2" id="KW-0812">Transmembrane</keyword>
<dbReference type="EMBL" id="JASODW010000004">
    <property type="protein sequence ID" value="MDK6275052.1"/>
    <property type="molecule type" value="Genomic_DNA"/>
</dbReference>
<sequence>MLKLHTLKPAGRLSALLLTGALAFVLAVAGAFVGVFGQASVAHAQPSDDPALEQTVESDERTVTGEPAVMDVGHADLGMRRVDGEWVLQVRDDRTSPAVWRNLEDVVIQVHDAGKQQIPDSGYEFTGAKGGEEAWVVPQVEVSGVVWLGWNTQDPELIKHAERGVTMKFSKAEGPGQLTLFLQPGNFGDPQVLVDSSNLAEHNSVFIEKNTHTHANWVFTKEGQYTTDLTMTAEDSEGKKVSASASLVFAVGDATDTDAAHEAAKKANSGGKEAAGDGASKGAAGDKAGDDAAVTPGGNDKAGDDKDASTEAGENKPAGASLAWWLAGGAAVVIAVGVAVGVALQRKRRETEEEVWGSGADE</sequence>
<evidence type="ECO:0000313" key="3">
    <source>
        <dbReference type="EMBL" id="MDK6275052.1"/>
    </source>
</evidence>
<dbReference type="AlphaFoldDB" id="A0AAP4FGL7"/>
<evidence type="ECO:0000313" key="4">
    <source>
        <dbReference type="Proteomes" id="UP001240483"/>
    </source>
</evidence>
<feature type="region of interest" description="Disordered" evidence="1">
    <location>
        <begin position="260"/>
        <end position="317"/>
    </location>
</feature>
<dbReference type="Proteomes" id="UP001240483">
    <property type="component" value="Unassembled WGS sequence"/>
</dbReference>
<gene>
    <name evidence="3" type="ORF">QP116_04760</name>
</gene>